<dbReference type="Pfam" id="PF14384">
    <property type="entry name" value="BrnA_antitoxin"/>
    <property type="match status" value="1"/>
</dbReference>
<dbReference type="InterPro" id="IPR025528">
    <property type="entry name" value="BrnA_antitoxin"/>
</dbReference>
<proteinExistence type="predicted"/>
<name>A0A975HE22_9SPHN</name>
<evidence type="ECO:0000313" key="2">
    <source>
        <dbReference type="Proteomes" id="UP000664914"/>
    </source>
</evidence>
<protein>
    <submittedName>
        <fullName evidence="1">BrnA antitoxin family protein</fullName>
    </submittedName>
</protein>
<dbReference type="RefSeq" id="WP_226948985.1">
    <property type="nucleotide sequence ID" value="NZ_CP059319.1"/>
</dbReference>
<dbReference type="EMBL" id="CP059319">
    <property type="protein sequence ID" value="QTH22021.1"/>
    <property type="molecule type" value="Genomic_DNA"/>
</dbReference>
<dbReference type="AlphaFoldDB" id="A0A975HE22"/>
<accession>A0A975HE22</accession>
<sequence>MSKRDTKSSWVDPDEAPELTEEWFAKAQMMEGEKVVRRGGRPRGSNKDQVTLRIDHDALERFKAGGPGWQSRINDALRKAVGL</sequence>
<dbReference type="Proteomes" id="UP000664914">
    <property type="component" value="Chromosome"/>
</dbReference>
<organism evidence="1 2">
    <name type="scientific">Rhizorhabdus wittichii</name>
    <dbReference type="NCBI Taxonomy" id="160791"/>
    <lineage>
        <taxon>Bacteria</taxon>
        <taxon>Pseudomonadati</taxon>
        <taxon>Pseudomonadota</taxon>
        <taxon>Alphaproteobacteria</taxon>
        <taxon>Sphingomonadales</taxon>
        <taxon>Sphingomonadaceae</taxon>
        <taxon>Rhizorhabdus</taxon>
    </lineage>
</organism>
<gene>
    <name evidence="1" type="ORF">HRJ34_00305</name>
</gene>
<reference evidence="1" key="2">
    <citation type="submission" date="2021-04" db="EMBL/GenBank/DDBJ databases">
        <title>Isolation and genomic analysis of the ibuprofen-degrading bacterium Sphingomonas strain MPO218.</title>
        <authorList>
            <person name="Aulestia M."/>
            <person name="Flores A."/>
            <person name="Mangas E.L."/>
            <person name="Perez-Pulido A.J."/>
            <person name="Santero E."/>
            <person name="Camacho E.M."/>
        </authorList>
    </citation>
    <scope>NUCLEOTIDE SEQUENCE</scope>
    <source>
        <strain evidence="1">MPO218</strain>
    </source>
</reference>
<reference evidence="1" key="1">
    <citation type="submission" date="2020-07" db="EMBL/GenBank/DDBJ databases">
        <authorList>
            <person name="Camacho E."/>
        </authorList>
    </citation>
    <scope>NUCLEOTIDE SEQUENCE</scope>
    <source>
        <strain evidence="1">MPO218</strain>
    </source>
</reference>
<evidence type="ECO:0000313" key="1">
    <source>
        <dbReference type="EMBL" id="QTH22021.1"/>
    </source>
</evidence>